<reference evidence="1" key="1">
    <citation type="submission" date="2023-07" db="EMBL/GenBank/DDBJ databases">
        <title>Genome content predicts the carbon catabolic preferences of heterotrophic bacteria.</title>
        <authorList>
            <person name="Gralka M."/>
        </authorList>
    </citation>
    <scope>NUCLEOTIDE SEQUENCE</scope>
    <source>
        <strain evidence="1">I3M17_2</strain>
    </source>
</reference>
<organism evidence="1 2">
    <name type="scientific">Saccharophagus degradans</name>
    <dbReference type="NCBI Taxonomy" id="86304"/>
    <lineage>
        <taxon>Bacteria</taxon>
        <taxon>Pseudomonadati</taxon>
        <taxon>Pseudomonadota</taxon>
        <taxon>Gammaproteobacteria</taxon>
        <taxon>Cellvibrionales</taxon>
        <taxon>Cellvibrionaceae</taxon>
        <taxon>Saccharophagus</taxon>
    </lineage>
</organism>
<dbReference type="AlphaFoldDB" id="A0AAW7X3S9"/>
<dbReference type="RefSeq" id="WP_303492224.1">
    <property type="nucleotide sequence ID" value="NZ_JAUOPB010000004.1"/>
</dbReference>
<comment type="caution">
    <text evidence="1">The sequence shown here is derived from an EMBL/GenBank/DDBJ whole genome shotgun (WGS) entry which is preliminary data.</text>
</comment>
<evidence type="ECO:0008006" key="3">
    <source>
        <dbReference type="Google" id="ProtNLM"/>
    </source>
</evidence>
<sequence length="307" mass="36915">MFSEAEYYCEFKIIRNKFRKYKYLKLIERSLAYINAPAANDLEAIRRQPWTVMLFIKWVLLDDLYPNDAGREVNDNDIHRILQSMLEMADKLRMPNEYEHLSLFFRNLAFQQFPYQIDFHFWHLSRQSILFSKLDNNHYIQKEFTRKTGLDIQDFIDLAVVTLARFLNSQETYLHENWFSTLHTKHSANKIKCFLSTISKDINKIREILIDKDNGKRPATEQFEATPFFEFPLIKVANGYILTHKNILFRRLEHYIYDIMRSTNSTKFMDRFGGIFERYVENSLKHSQIEFYTEKNLKEYLAGTESK</sequence>
<name>A0AAW7X3S9_9GAMM</name>
<dbReference type="EMBL" id="JAUOPB010000004">
    <property type="protein sequence ID" value="MDO6422298.1"/>
    <property type="molecule type" value="Genomic_DNA"/>
</dbReference>
<proteinExistence type="predicted"/>
<evidence type="ECO:0000313" key="1">
    <source>
        <dbReference type="EMBL" id="MDO6422298.1"/>
    </source>
</evidence>
<accession>A0AAW7X3S9</accession>
<evidence type="ECO:0000313" key="2">
    <source>
        <dbReference type="Proteomes" id="UP001169760"/>
    </source>
</evidence>
<protein>
    <recommendedName>
        <fullName evidence="3">DUF2785 domain-containing protein</fullName>
    </recommendedName>
</protein>
<dbReference type="Proteomes" id="UP001169760">
    <property type="component" value="Unassembled WGS sequence"/>
</dbReference>
<gene>
    <name evidence="1" type="ORF">Q4521_07415</name>
</gene>